<dbReference type="InterPro" id="IPR011047">
    <property type="entry name" value="Quinoprotein_ADH-like_sf"/>
</dbReference>
<reference evidence="1" key="1">
    <citation type="submission" date="2020-01" db="EMBL/GenBank/DDBJ databases">
        <authorList>
            <person name="Meier V. D."/>
            <person name="Meier V D."/>
        </authorList>
    </citation>
    <scope>NUCLEOTIDE SEQUENCE</scope>
    <source>
        <strain evidence="1">HLG_WM_MAG_02</strain>
    </source>
</reference>
<organism evidence="1">
    <name type="scientific">uncultured Sulfurovum sp</name>
    <dbReference type="NCBI Taxonomy" id="269237"/>
    <lineage>
        <taxon>Bacteria</taxon>
        <taxon>Pseudomonadati</taxon>
        <taxon>Campylobacterota</taxon>
        <taxon>Epsilonproteobacteria</taxon>
        <taxon>Campylobacterales</taxon>
        <taxon>Sulfurovaceae</taxon>
        <taxon>Sulfurovum</taxon>
        <taxon>environmental samples</taxon>
    </lineage>
</organism>
<evidence type="ECO:0000313" key="1">
    <source>
        <dbReference type="EMBL" id="CAA6808256.1"/>
    </source>
</evidence>
<name>A0A6S6SE37_9BACT</name>
<dbReference type="AlphaFoldDB" id="A0A6S6SE37"/>
<protein>
    <submittedName>
        <fullName evidence="1">Uncharacterized protein</fullName>
    </submittedName>
</protein>
<gene>
    <name evidence="1" type="ORF">HELGO_WM36509</name>
</gene>
<dbReference type="EMBL" id="CACVAZ010000049">
    <property type="protein sequence ID" value="CAA6808256.1"/>
    <property type="molecule type" value="Genomic_DNA"/>
</dbReference>
<proteinExistence type="predicted"/>
<sequence length="341" mass="38833">MKKPITLLLTFSLAIFMINCSGKQKTPPAKVHTPRINIESNRPSLGQIISTPPMQNTVPPVPIEQISKTGKSHVSKKFKLPNTIKETSGLIKLDNRLWTFNDSGGKATLYQIDETNGQIVNTLNIQNAHNTDWEDIAYDDNYVYIGDIGNNRGNRKDLRVYKIPRTALGTQKNVLAEIIHFTYSDQKEFSSKPQKNNYDCEAMIAYNGNLYLFSKNWQNQKTRLYELSGHAGKHEAKYLSTFNIQGLVTGASINKELNILLLSTYSPLLNVNVWAFTNYKQGEFFNANSKKLNFTRPLQGQVEAITFTANYKAYLSTEAFKKYIFSFDATLYELDFSEEFE</sequence>
<accession>A0A6S6SE37</accession>
<dbReference type="SUPFAM" id="SSF50998">
    <property type="entry name" value="Quinoprotein alcohol dehydrogenase-like"/>
    <property type="match status" value="1"/>
</dbReference>